<comment type="caution">
    <text evidence="2">The sequence shown here is derived from an EMBL/GenBank/DDBJ whole genome shotgun (WGS) entry which is preliminary data.</text>
</comment>
<name>A0ABQ2QMM9_9ACTN</name>
<evidence type="ECO:0000256" key="1">
    <source>
        <dbReference type="SAM" id="MobiDB-lite"/>
    </source>
</evidence>
<gene>
    <name evidence="2" type="ORF">GCM10010140_17700</name>
</gene>
<feature type="region of interest" description="Disordered" evidence="1">
    <location>
        <begin position="1"/>
        <end position="20"/>
    </location>
</feature>
<organism evidence="2 3">
    <name type="scientific">Streptosporangium pseudovulgare</name>
    <dbReference type="NCBI Taxonomy" id="35765"/>
    <lineage>
        <taxon>Bacteria</taxon>
        <taxon>Bacillati</taxon>
        <taxon>Actinomycetota</taxon>
        <taxon>Actinomycetes</taxon>
        <taxon>Streptosporangiales</taxon>
        <taxon>Streptosporangiaceae</taxon>
        <taxon>Streptosporangium</taxon>
    </lineage>
</organism>
<reference evidence="3" key="1">
    <citation type="journal article" date="2019" name="Int. J. Syst. Evol. Microbiol.">
        <title>The Global Catalogue of Microorganisms (GCM) 10K type strain sequencing project: providing services to taxonomists for standard genome sequencing and annotation.</title>
        <authorList>
            <consortium name="The Broad Institute Genomics Platform"/>
            <consortium name="The Broad Institute Genome Sequencing Center for Infectious Disease"/>
            <person name="Wu L."/>
            <person name="Ma J."/>
        </authorList>
    </citation>
    <scope>NUCLEOTIDE SEQUENCE [LARGE SCALE GENOMIC DNA]</scope>
    <source>
        <strain evidence="3">JCM 3115</strain>
    </source>
</reference>
<sequence length="93" mass="9333">MTSRMGANLTAGTPVPVAGTADPVTCADVELVLGWFWGERETSGRLVGMTRSFDRAGAAAPGATGAAAAEVLAPAPPPGRLVTAGVRSTRDLP</sequence>
<keyword evidence="3" id="KW-1185">Reference proteome</keyword>
<dbReference type="EMBL" id="BMQJ01000003">
    <property type="protein sequence ID" value="GGP88481.1"/>
    <property type="molecule type" value="Genomic_DNA"/>
</dbReference>
<proteinExistence type="predicted"/>
<accession>A0ABQ2QMM9</accession>
<protein>
    <submittedName>
        <fullName evidence="2">Uncharacterized protein</fullName>
    </submittedName>
</protein>
<dbReference type="Proteomes" id="UP000611554">
    <property type="component" value="Unassembled WGS sequence"/>
</dbReference>
<evidence type="ECO:0000313" key="2">
    <source>
        <dbReference type="EMBL" id="GGP88481.1"/>
    </source>
</evidence>
<evidence type="ECO:0000313" key="3">
    <source>
        <dbReference type="Proteomes" id="UP000611554"/>
    </source>
</evidence>